<proteinExistence type="predicted"/>
<organism evidence="2 3">
    <name type="scientific">Ephemerocybe angulata</name>
    <dbReference type="NCBI Taxonomy" id="980116"/>
    <lineage>
        <taxon>Eukaryota</taxon>
        <taxon>Fungi</taxon>
        <taxon>Dikarya</taxon>
        <taxon>Basidiomycota</taxon>
        <taxon>Agaricomycotina</taxon>
        <taxon>Agaricomycetes</taxon>
        <taxon>Agaricomycetidae</taxon>
        <taxon>Agaricales</taxon>
        <taxon>Agaricineae</taxon>
        <taxon>Psathyrellaceae</taxon>
        <taxon>Ephemerocybe</taxon>
    </lineage>
</organism>
<dbReference type="AlphaFoldDB" id="A0A8H6MB02"/>
<feature type="compositionally biased region" description="Basic and acidic residues" evidence="1">
    <location>
        <begin position="147"/>
        <end position="162"/>
    </location>
</feature>
<evidence type="ECO:0000313" key="2">
    <source>
        <dbReference type="EMBL" id="KAF6758541.1"/>
    </source>
</evidence>
<evidence type="ECO:0000256" key="1">
    <source>
        <dbReference type="SAM" id="MobiDB-lite"/>
    </source>
</evidence>
<sequence>MWEYVLMAKLGWLGHDGAFVVELLIGCSLLPPQPAQGSWTDTTGRESGGYGPPIRVLFEKAGRRAGWRGPGMNRPAHAFTTFLSCGETRVEPIRVLRCSVETQMNDRYALRLGLLYRRIDLVRSASRRTHIALQRRVGLAGGFKAGEEARVQEDPEEQREGKQWGISSVCLEASSD</sequence>
<dbReference type="EMBL" id="JACGCI010000018">
    <property type="protein sequence ID" value="KAF6758541.1"/>
    <property type="molecule type" value="Genomic_DNA"/>
</dbReference>
<dbReference type="Proteomes" id="UP000521943">
    <property type="component" value="Unassembled WGS sequence"/>
</dbReference>
<feature type="region of interest" description="Disordered" evidence="1">
    <location>
        <begin position="147"/>
        <end position="167"/>
    </location>
</feature>
<accession>A0A8H6MB02</accession>
<keyword evidence="3" id="KW-1185">Reference proteome</keyword>
<evidence type="ECO:0000313" key="3">
    <source>
        <dbReference type="Proteomes" id="UP000521943"/>
    </source>
</evidence>
<gene>
    <name evidence="2" type="ORF">DFP72DRAFT_844924</name>
</gene>
<protein>
    <submittedName>
        <fullName evidence="2">Uncharacterized protein</fullName>
    </submittedName>
</protein>
<name>A0A8H6MB02_9AGAR</name>
<comment type="caution">
    <text evidence="2">The sequence shown here is derived from an EMBL/GenBank/DDBJ whole genome shotgun (WGS) entry which is preliminary data.</text>
</comment>
<reference evidence="2 3" key="1">
    <citation type="submission" date="2020-07" db="EMBL/GenBank/DDBJ databases">
        <title>Comparative genomics of pyrophilous fungi reveals a link between fire events and developmental genes.</title>
        <authorList>
            <consortium name="DOE Joint Genome Institute"/>
            <person name="Steindorff A.S."/>
            <person name="Carver A."/>
            <person name="Calhoun S."/>
            <person name="Stillman K."/>
            <person name="Liu H."/>
            <person name="Lipzen A."/>
            <person name="Pangilinan J."/>
            <person name="Labutti K."/>
            <person name="Bruns T.D."/>
            <person name="Grigoriev I.V."/>
        </authorList>
    </citation>
    <scope>NUCLEOTIDE SEQUENCE [LARGE SCALE GENOMIC DNA]</scope>
    <source>
        <strain evidence="2 3">CBS 144469</strain>
    </source>
</reference>